<sequence>MNDKPFTLDFNTFRSSTGLDYNKVKYVDHPSPEAVKTELRNIATNANYLDKTPVLKNSFPLAWRILFTFVIQVLSGNYSSTEQIKMIAYCLITRTEVDIPNGDALRKCIPKGPYTPTIVTTPAVPATKDSLAIPEQTTVKTVMNMTPENRSHFELEKEAIHLILTGIGDEIYSTEFGQFTSHDGETIESYYTRFYKMMNEMIRNNLTVATMQVNVQFLLQLQPEWSRFEVNELRAKIMAKNANPLALVAPAQTLQDSDPEQAQRDKNLQKNLALIAKYFKKIYKLTNNNLRTSSNTRNKNVDTTSRYKNDNQTGRFGNQRAVNIARARETVGGQVVQQSGMMKYTQL</sequence>
<protein>
    <recommendedName>
        <fullName evidence="4">Gag protein</fullName>
    </recommendedName>
</protein>
<reference evidence="2" key="1">
    <citation type="journal article" date="2022" name="Int. J. Mol. Sci.">
        <title>Draft Genome of Tanacetum Coccineum: Genomic Comparison of Closely Related Tanacetum-Family Plants.</title>
        <authorList>
            <person name="Yamashiro T."/>
            <person name="Shiraishi A."/>
            <person name="Nakayama K."/>
            <person name="Satake H."/>
        </authorList>
    </citation>
    <scope>NUCLEOTIDE SEQUENCE</scope>
</reference>
<comment type="caution">
    <text evidence="2">The sequence shown here is derived from an EMBL/GenBank/DDBJ whole genome shotgun (WGS) entry which is preliminary data.</text>
</comment>
<organism evidence="2 3">
    <name type="scientific">Tanacetum coccineum</name>
    <dbReference type="NCBI Taxonomy" id="301880"/>
    <lineage>
        <taxon>Eukaryota</taxon>
        <taxon>Viridiplantae</taxon>
        <taxon>Streptophyta</taxon>
        <taxon>Embryophyta</taxon>
        <taxon>Tracheophyta</taxon>
        <taxon>Spermatophyta</taxon>
        <taxon>Magnoliopsida</taxon>
        <taxon>eudicotyledons</taxon>
        <taxon>Gunneridae</taxon>
        <taxon>Pentapetalae</taxon>
        <taxon>asterids</taxon>
        <taxon>campanulids</taxon>
        <taxon>Asterales</taxon>
        <taxon>Asteraceae</taxon>
        <taxon>Asteroideae</taxon>
        <taxon>Anthemideae</taxon>
        <taxon>Anthemidinae</taxon>
        <taxon>Tanacetum</taxon>
    </lineage>
</organism>
<keyword evidence="3" id="KW-1185">Reference proteome</keyword>
<evidence type="ECO:0000313" key="3">
    <source>
        <dbReference type="Proteomes" id="UP001151760"/>
    </source>
</evidence>
<name>A0ABQ5AQ16_9ASTR</name>
<reference evidence="2" key="2">
    <citation type="submission" date="2022-01" db="EMBL/GenBank/DDBJ databases">
        <authorList>
            <person name="Yamashiro T."/>
            <person name="Shiraishi A."/>
            <person name="Satake H."/>
            <person name="Nakayama K."/>
        </authorList>
    </citation>
    <scope>NUCLEOTIDE SEQUENCE</scope>
</reference>
<dbReference type="Proteomes" id="UP001151760">
    <property type="component" value="Unassembled WGS sequence"/>
</dbReference>
<proteinExistence type="predicted"/>
<evidence type="ECO:0008006" key="4">
    <source>
        <dbReference type="Google" id="ProtNLM"/>
    </source>
</evidence>
<evidence type="ECO:0000313" key="2">
    <source>
        <dbReference type="EMBL" id="GJT03009.1"/>
    </source>
</evidence>
<gene>
    <name evidence="2" type="ORF">Tco_0824178</name>
</gene>
<accession>A0ABQ5AQ16</accession>
<feature type="region of interest" description="Disordered" evidence="1">
    <location>
        <begin position="290"/>
        <end position="315"/>
    </location>
</feature>
<dbReference type="EMBL" id="BQNB010012390">
    <property type="protein sequence ID" value="GJT03009.1"/>
    <property type="molecule type" value="Genomic_DNA"/>
</dbReference>
<evidence type="ECO:0000256" key="1">
    <source>
        <dbReference type="SAM" id="MobiDB-lite"/>
    </source>
</evidence>
<feature type="compositionally biased region" description="Polar residues" evidence="1">
    <location>
        <begin position="301"/>
        <end position="315"/>
    </location>
</feature>